<dbReference type="AlphaFoldDB" id="A0A8H7VQM0"/>
<comment type="caution">
    <text evidence="4">The sequence shown here is derived from an EMBL/GenBank/DDBJ whole genome shotgun (WGS) entry which is preliminary data.</text>
</comment>
<feature type="compositionally biased region" description="Basic and acidic residues" evidence="2">
    <location>
        <begin position="643"/>
        <end position="659"/>
    </location>
</feature>
<feature type="domain" description="Enkurin" evidence="3">
    <location>
        <begin position="625"/>
        <end position="697"/>
    </location>
</feature>
<feature type="compositionally biased region" description="Polar residues" evidence="2">
    <location>
        <begin position="310"/>
        <end position="337"/>
    </location>
</feature>
<feature type="region of interest" description="Disordered" evidence="2">
    <location>
        <begin position="24"/>
        <end position="82"/>
    </location>
</feature>
<proteinExistence type="predicted"/>
<feature type="compositionally biased region" description="Low complexity" evidence="2">
    <location>
        <begin position="256"/>
        <end position="292"/>
    </location>
</feature>
<evidence type="ECO:0000256" key="1">
    <source>
        <dbReference type="SAM" id="Coils"/>
    </source>
</evidence>
<dbReference type="Proteomes" id="UP000646827">
    <property type="component" value="Unassembled WGS sequence"/>
</dbReference>
<keyword evidence="5" id="KW-1185">Reference proteome</keyword>
<keyword evidence="1" id="KW-0175">Coiled coil</keyword>
<gene>
    <name evidence="4" type="ORF">INT45_009502</name>
</gene>
<dbReference type="OrthoDB" id="5600564at2759"/>
<evidence type="ECO:0000313" key="5">
    <source>
        <dbReference type="Proteomes" id="UP000646827"/>
    </source>
</evidence>
<feature type="compositionally biased region" description="Polar residues" evidence="2">
    <location>
        <begin position="197"/>
        <end position="208"/>
    </location>
</feature>
<feature type="region of interest" description="Disordered" evidence="2">
    <location>
        <begin position="527"/>
        <end position="677"/>
    </location>
</feature>
<reference evidence="4 5" key="1">
    <citation type="submission" date="2020-12" db="EMBL/GenBank/DDBJ databases">
        <title>Metabolic potential, ecology and presence of endohyphal bacteria is reflected in genomic diversity of Mucoromycotina.</title>
        <authorList>
            <person name="Muszewska A."/>
            <person name="Okrasinska A."/>
            <person name="Steczkiewicz K."/>
            <person name="Drgas O."/>
            <person name="Orlowska M."/>
            <person name="Perlinska-Lenart U."/>
            <person name="Aleksandrzak-Piekarczyk T."/>
            <person name="Szatraj K."/>
            <person name="Zielenkiewicz U."/>
            <person name="Pilsyk S."/>
            <person name="Malc E."/>
            <person name="Mieczkowski P."/>
            <person name="Kruszewska J.S."/>
            <person name="Biernat P."/>
            <person name="Pawlowska J."/>
        </authorList>
    </citation>
    <scope>NUCLEOTIDE SEQUENCE [LARGE SCALE GENOMIC DNA]</scope>
    <source>
        <strain evidence="4 5">CBS 142.35</strain>
    </source>
</reference>
<feature type="coiled-coil region" evidence="1">
    <location>
        <begin position="379"/>
        <end position="522"/>
    </location>
</feature>
<dbReference type="InterPro" id="IPR027012">
    <property type="entry name" value="Enkurin_dom"/>
</dbReference>
<dbReference type="EMBL" id="JAEPRB010000031">
    <property type="protein sequence ID" value="KAG2225173.1"/>
    <property type="molecule type" value="Genomic_DNA"/>
</dbReference>
<feature type="compositionally biased region" description="Low complexity" evidence="2">
    <location>
        <begin position="591"/>
        <end position="606"/>
    </location>
</feature>
<evidence type="ECO:0000259" key="3">
    <source>
        <dbReference type="Pfam" id="PF13864"/>
    </source>
</evidence>
<feature type="compositionally biased region" description="Low complexity" evidence="2">
    <location>
        <begin position="352"/>
        <end position="364"/>
    </location>
</feature>
<feature type="compositionally biased region" description="Polar residues" evidence="2">
    <location>
        <begin position="620"/>
        <end position="641"/>
    </location>
</feature>
<feature type="compositionally biased region" description="Polar residues" evidence="2">
    <location>
        <begin position="527"/>
        <end position="556"/>
    </location>
</feature>
<feature type="region of interest" description="Disordered" evidence="2">
    <location>
        <begin position="123"/>
        <end position="337"/>
    </location>
</feature>
<feature type="compositionally biased region" description="Polar residues" evidence="2">
    <location>
        <begin position="158"/>
        <end position="170"/>
    </location>
</feature>
<dbReference type="PANTHER" id="PTHR43941">
    <property type="entry name" value="STRUCTURAL MAINTENANCE OF CHROMOSOMES PROTEIN 2"/>
    <property type="match status" value="1"/>
</dbReference>
<sequence length="702" mass="77671">MSSTKGLKEKSSSTKFWKKFSLNKKSSVTVSEQQHVSSTAIHDVADDRSVKSKRLSIGSLRKRQSISNSNNYYQQQEPLPPAVPDTNIAVAQQQHRHQLVSSQPPSLTDTSAATVALSVKEPGSMDHVITNSPGDASHDLGSTVDSPVPTANIDNKKIQAQHQSEPQSELTTTATTTSVQSNSASRLKSPDSRSTRPRYNSNPTNKPPTASRLAAPSTTFPPKKETPVSSTSGNKKPSFAQHSNSSSDRLPRPTHSKSTQSIRSTSSSSSPSSSTSTSSHTNNTNTNNNNASANKTAGTGSRLRKPSQIPGKSTLPQLRAQETPTKSSSNSNNRNDTLNVIKKKKSAASIASSIKITPSKSSRSTDTVDNKSSDPEQIIRQLKEDLEKERSVIKVLQGQKEAVAKDLDYFSQMMDELMEEKEQLQQKYDEEKQNNKHREEDLNELLNKLKSSNENARDRSFEADQWKMDLEKIREEARGEQDGLRAQVKDKNKEIKRLRSELSNANDQISTLKKTMDSLIQAQYSVSKGSTNSDHNINSPQPIETPTASPNIQHANIPNRYTVHDDPPQSDNPQSPIPDPHYNTSMPPSPTTTQYQTSMSPSMSPSIPIKNSLYNDYEKNTSAYNTPQSSFNSQATTTSPNEELDRQLRKLTKEKEKLQSDYSKIPLSGGGPMSRRRKEELEDMLDEIDSQLSKVKQKIKRS</sequence>
<feature type="compositionally biased region" description="Polar residues" evidence="2">
    <location>
        <begin position="24"/>
        <end position="40"/>
    </location>
</feature>
<evidence type="ECO:0000313" key="4">
    <source>
        <dbReference type="EMBL" id="KAG2225173.1"/>
    </source>
</evidence>
<feature type="region of interest" description="Disordered" evidence="2">
    <location>
        <begin position="352"/>
        <end position="377"/>
    </location>
</feature>
<feature type="compositionally biased region" description="Polar residues" evidence="2">
    <location>
        <begin position="227"/>
        <end position="248"/>
    </location>
</feature>
<dbReference type="Pfam" id="PF13864">
    <property type="entry name" value="Enkurin"/>
    <property type="match status" value="1"/>
</dbReference>
<organism evidence="4 5">
    <name type="scientific">Circinella minor</name>
    <dbReference type="NCBI Taxonomy" id="1195481"/>
    <lineage>
        <taxon>Eukaryota</taxon>
        <taxon>Fungi</taxon>
        <taxon>Fungi incertae sedis</taxon>
        <taxon>Mucoromycota</taxon>
        <taxon>Mucoromycotina</taxon>
        <taxon>Mucoromycetes</taxon>
        <taxon>Mucorales</taxon>
        <taxon>Lichtheimiaceae</taxon>
        <taxon>Circinella</taxon>
    </lineage>
</organism>
<protein>
    <recommendedName>
        <fullName evidence="3">Enkurin domain-containing protein</fullName>
    </recommendedName>
</protein>
<dbReference type="PANTHER" id="PTHR43941:SF1">
    <property type="entry name" value="STRUCTURAL MAINTENANCE OF CHROMOSOMES PROTEIN 2"/>
    <property type="match status" value="1"/>
</dbReference>
<name>A0A8H7VQM0_9FUNG</name>
<accession>A0A8H7VQM0</accession>
<evidence type="ECO:0000256" key="2">
    <source>
        <dbReference type="SAM" id="MobiDB-lite"/>
    </source>
</evidence>
<feature type="compositionally biased region" description="Polar residues" evidence="2">
    <location>
        <begin position="65"/>
        <end position="77"/>
    </location>
</feature>